<gene>
    <name evidence="1" type="primary">PARPA_05499.1 scaffold 18616</name>
</gene>
<dbReference type="AlphaFoldDB" id="A0A0B7N9G4"/>
<dbReference type="OrthoDB" id="1894652at2759"/>
<dbReference type="PANTHER" id="PTHR39219:SF1">
    <property type="entry name" value="ER MEMBRANE PROTEIN COMPLEX SUBUNIT 10"/>
    <property type="match status" value="1"/>
</dbReference>
<accession>A0A0B7N9G4</accession>
<dbReference type="PANTHER" id="PTHR39219">
    <property type="entry name" value="ER MEMBRANE PROTEIN COMPLEX SUBUNIT 10"/>
    <property type="match status" value="1"/>
</dbReference>
<reference evidence="1 2" key="1">
    <citation type="submission" date="2014-09" db="EMBL/GenBank/DDBJ databases">
        <authorList>
            <person name="Ellenberger Sabrina"/>
        </authorList>
    </citation>
    <scope>NUCLEOTIDE SEQUENCE [LARGE SCALE GENOMIC DNA]</scope>
    <source>
        <strain evidence="1 2">CBS 412.66</strain>
    </source>
</reference>
<organism evidence="1 2">
    <name type="scientific">Parasitella parasitica</name>
    <dbReference type="NCBI Taxonomy" id="35722"/>
    <lineage>
        <taxon>Eukaryota</taxon>
        <taxon>Fungi</taxon>
        <taxon>Fungi incertae sedis</taxon>
        <taxon>Mucoromycota</taxon>
        <taxon>Mucoromycotina</taxon>
        <taxon>Mucoromycetes</taxon>
        <taxon>Mucorales</taxon>
        <taxon>Mucorineae</taxon>
        <taxon>Mucoraceae</taxon>
        <taxon>Parasitella</taxon>
    </lineage>
</organism>
<dbReference type="Proteomes" id="UP000054107">
    <property type="component" value="Unassembled WGS sequence"/>
</dbReference>
<name>A0A0B7N9G4_9FUNG</name>
<keyword evidence="2" id="KW-1185">Reference proteome</keyword>
<protein>
    <submittedName>
        <fullName evidence="1">Uncharacterized protein</fullName>
    </submittedName>
</protein>
<dbReference type="EMBL" id="LN726728">
    <property type="protein sequence ID" value="CEP11619.1"/>
    <property type="molecule type" value="Genomic_DNA"/>
</dbReference>
<evidence type="ECO:0000313" key="2">
    <source>
        <dbReference type="Proteomes" id="UP000054107"/>
    </source>
</evidence>
<proteinExistence type="predicted"/>
<dbReference type="Pfam" id="PF21203">
    <property type="entry name" value="ECM10"/>
    <property type="match status" value="1"/>
</dbReference>
<dbReference type="STRING" id="35722.A0A0B7N9G4"/>
<sequence>MLLAILFICQLALAQEESEQYIKRGEIVGLPGLPEYIPSNNEIVEFKSKKDEYYQIKLKDERTGNVLLQSVKMCQMVASNWSDEFVLNLDENNQFYYFSYYASSNYCPQDIEYPIFTKPFTTLINIKTPILGPKPLIGNFASQKKTQSTSKKPTVKVNDEIPDDKEIEEKSFFQKYWYLILGGVLMLMTMGSAPEEPGARR</sequence>
<evidence type="ECO:0000313" key="1">
    <source>
        <dbReference type="EMBL" id="CEP11619.1"/>
    </source>
</evidence>
<dbReference type="CDD" id="cd22209">
    <property type="entry name" value="EMC10"/>
    <property type="match status" value="1"/>
</dbReference>